<dbReference type="Gene3D" id="3.40.225.10">
    <property type="entry name" value="Class II aldolase/adducin N-terminal domain"/>
    <property type="match status" value="1"/>
</dbReference>
<dbReference type="InterPro" id="IPR050197">
    <property type="entry name" value="Aldolase_class_II_sugar_metab"/>
</dbReference>
<evidence type="ECO:0000259" key="3">
    <source>
        <dbReference type="SMART" id="SM01007"/>
    </source>
</evidence>
<sequence>MTACLDEATARAEIVRVGASLFARGYVHATAGNISVRLADGYLITPTDACLGALDPARLARLDADGQQTGGDRASKTIVLHRRIYEASAATAQPARCIIHTHSTHLVACSLRDEGATELLPPITPYFVMKVGRVPHIGYRRPGAPEAAEAVADAIAQYQQDGRPIRAVMLARLGPNVWHDSPAAAMATLEELEETARLWMLTQPQPLDDGQIEELRQQFGASW</sequence>
<proteinExistence type="predicted"/>
<dbReference type="EMBL" id="BMYK01000015">
    <property type="protein sequence ID" value="GHC92274.1"/>
    <property type="molecule type" value="Genomic_DNA"/>
</dbReference>
<comment type="caution">
    <text evidence="4">The sequence shown here is derived from an EMBL/GenBank/DDBJ whole genome shotgun (WGS) entry which is preliminary data.</text>
</comment>
<keyword evidence="2" id="KW-0456">Lyase</keyword>
<dbReference type="SMART" id="SM01007">
    <property type="entry name" value="Aldolase_II"/>
    <property type="match status" value="1"/>
</dbReference>
<dbReference type="SUPFAM" id="SSF53639">
    <property type="entry name" value="AraD/HMP-PK domain-like"/>
    <property type="match status" value="1"/>
</dbReference>
<dbReference type="InterPro" id="IPR001303">
    <property type="entry name" value="Aldolase_II/adducin_N"/>
</dbReference>
<feature type="domain" description="Class II aldolase/adducin N-terminal" evidence="3">
    <location>
        <begin position="12"/>
        <end position="200"/>
    </location>
</feature>
<keyword evidence="1" id="KW-0479">Metal-binding</keyword>
<protein>
    <submittedName>
        <fullName evidence="4">Class II aldolase</fullName>
    </submittedName>
</protein>
<dbReference type="InterPro" id="IPR036409">
    <property type="entry name" value="Aldolase_II/adducin_N_sf"/>
</dbReference>
<evidence type="ECO:0000256" key="2">
    <source>
        <dbReference type="ARBA" id="ARBA00023239"/>
    </source>
</evidence>
<evidence type="ECO:0000313" key="5">
    <source>
        <dbReference type="Proteomes" id="UP000626210"/>
    </source>
</evidence>
<keyword evidence="5" id="KW-1185">Reference proteome</keyword>
<dbReference type="Proteomes" id="UP000626210">
    <property type="component" value="Unassembled WGS sequence"/>
</dbReference>
<evidence type="ECO:0000313" key="4">
    <source>
        <dbReference type="EMBL" id="GHC92274.1"/>
    </source>
</evidence>
<accession>A0ABQ3G5V1</accession>
<dbReference type="PANTHER" id="PTHR22789:SF0">
    <property type="entry name" value="3-OXO-TETRONATE 4-PHOSPHATE DECARBOXYLASE-RELATED"/>
    <property type="match status" value="1"/>
</dbReference>
<organism evidence="4 5">
    <name type="scientific">Pseudorhodoferax aquiterrae</name>
    <dbReference type="NCBI Taxonomy" id="747304"/>
    <lineage>
        <taxon>Bacteria</taxon>
        <taxon>Pseudomonadati</taxon>
        <taxon>Pseudomonadota</taxon>
        <taxon>Betaproteobacteria</taxon>
        <taxon>Burkholderiales</taxon>
        <taxon>Comamonadaceae</taxon>
    </lineage>
</organism>
<gene>
    <name evidence="4" type="ORF">GCM10007320_42180</name>
</gene>
<dbReference type="Pfam" id="PF00596">
    <property type="entry name" value="Aldolase_II"/>
    <property type="match status" value="1"/>
</dbReference>
<dbReference type="NCBIfam" id="NF006000">
    <property type="entry name" value="PRK08130.1"/>
    <property type="match status" value="1"/>
</dbReference>
<dbReference type="PANTHER" id="PTHR22789">
    <property type="entry name" value="FUCULOSE PHOSPHATE ALDOLASE"/>
    <property type="match status" value="1"/>
</dbReference>
<evidence type="ECO:0000256" key="1">
    <source>
        <dbReference type="ARBA" id="ARBA00022723"/>
    </source>
</evidence>
<name>A0ABQ3G5V1_9BURK</name>
<reference evidence="5" key="1">
    <citation type="journal article" date="2019" name="Int. J. Syst. Evol. Microbiol.">
        <title>The Global Catalogue of Microorganisms (GCM) 10K type strain sequencing project: providing services to taxonomists for standard genome sequencing and annotation.</title>
        <authorList>
            <consortium name="The Broad Institute Genomics Platform"/>
            <consortium name="The Broad Institute Genome Sequencing Center for Infectious Disease"/>
            <person name="Wu L."/>
            <person name="Ma J."/>
        </authorList>
    </citation>
    <scope>NUCLEOTIDE SEQUENCE [LARGE SCALE GENOMIC DNA]</scope>
    <source>
        <strain evidence="5">KCTC 23314</strain>
    </source>
</reference>